<evidence type="ECO:0000259" key="1">
    <source>
        <dbReference type="PROSITE" id="PS51833"/>
    </source>
</evidence>
<dbReference type="AlphaFoldDB" id="A0A0J1FUB4"/>
<accession>A0A0J1FUB4</accession>
<organism evidence="2 3">
    <name type="scientific">Desulfosporosinus acididurans</name>
    <dbReference type="NCBI Taxonomy" id="476652"/>
    <lineage>
        <taxon>Bacteria</taxon>
        <taxon>Bacillati</taxon>
        <taxon>Bacillota</taxon>
        <taxon>Clostridia</taxon>
        <taxon>Eubacteriales</taxon>
        <taxon>Desulfitobacteriaceae</taxon>
        <taxon>Desulfosporosinus</taxon>
    </lineage>
</organism>
<dbReference type="CDD" id="cd00077">
    <property type="entry name" value="HDc"/>
    <property type="match status" value="1"/>
</dbReference>
<dbReference type="EMBL" id="LDZY01000003">
    <property type="protein sequence ID" value="KLU67019.1"/>
    <property type="molecule type" value="Genomic_DNA"/>
</dbReference>
<reference evidence="2 3" key="1">
    <citation type="submission" date="2015-06" db="EMBL/GenBank/DDBJ databases">
        <title>Draft genome of the moderately acidophilic sulfate reducer Candidatus Desulfosporosinus acididurans strain M1.</title>
        <authorList>
            <person name="Poehlein A."/>
            <person name="Petzsch P."/>
            <person name="Johnson B.D."/>
            <person name="Schloemann M."/>
            <person name="Daniel R."/>
            <person name="Muehling M."/>
        </authorList>
    </citation>
    <scope>NUCLEOTIDE SEQUENCE [LARGE SCALE GENOMIC DNA]</scope>
    <source>
        <strain evidence="2 3">M1</strain>
    </source>
</reference>
<dbReference type="PANTHER" id="PTHR33525:SF3">
    <property type="entry name" value="RIBONUCLEASE Y"/>
    <property type="match status" value="1"/>
</dbReference>
<dbReference type="PROSITE" id="PS51833">
    <property type="entry name" value="HDOD"/>
    <property type="match status" value="1"/>
</dbReference>
<keyword evidence="3" id="KW-1185">Reference proteome</keyword>
<evidence type="ECO:0000313" key="3">
    <source>
        <dbReference type="Proteomes" id="UP000036356"/>
    </source>
</evidence>
<gene>
    <name evidence="2" type="ORF">DEAC_c09530</name>
</gene>
<name>A0A0J1FUB4_9FIRM</name>
<dbReference type="SUPFAM" id="SSF109604">
    <property type="entry name" value="HD-domain/PDEase-like"/>
    <property type="match status" value="1"/>
</dbReference>
<dbReference type="Pfam" id="PF08668">
    <property type="entry name" value="HDOD"/>
    <property type="match status" value="1"/>
</dbReference>
<dbReference type="SMART" id="SM00471">
    <property type="entry name" value="HDc"/>
    <property type="match status" value="1"/>
</dbReference>
<dbReference type="InterPro" id="IPR013976">
    <property type="entry name" value="HDOD"/>
</dbReference>
<protein>
    <submittedName>
        <fullName evidence="2">HDOD domain protein</fullName>
    </submittedName>
</protein>
<comment type="caution">
    <text evidence="2">The sequence shown here is derived from an EMBL/GenBank/DDBJ whole genome shotgun (WGS) entry which is preliminary data.</text>
</comment>
<dbReference type="Proteomes" id="UP000036356">
    <property type="component" value="Unassembled WGS sequence"/>
</dbReference>
<dbReference type="InterPro" id="IPR052340">
    <property type="entry name" value="RNase_Y/CdgJ"/>
</dbReference>
<sequence length="280" mass="30519">MPVKLEHILNRVNALPPLPTAAVQVVTLTKNPSTTVKELEAVIGQDPALAAGILKQANSAYYGYARRISSLQEAIVMLGFQTVQGLAMASAVAPMLKTGLIGYEIEQEGLWKHSMLTAMAAKRLCQYLKLPFTEVAFTTGLLHDIGKLVISIYIQEVSAVLVRKVQESALSYVELEEKVIGYDHATVGGYLAINWNLPDDLVEGISYHHSPLKAQNHIDLASIIHIANGLASLLGTGGGVDSFFNPLQQEILDRFNLKEKDLERLIAEVGEYLVDPSIFG</sequence>
<dbReference type="PATRIC" id="fig|476652.3.peg.982"/>
<feature type="domain" description="HDOD" evidence="1">
    <location>
        <begin position="15"/>
        <end position="211"/>
    </location>
</feature>
<dbReference type="RefSeq" id="WP_047808870.1">
    <property type="nucleotide sequence ID" value="NZ_LDZY01000003.1"/>
</dbReference>
<dbReference type="InterPro" id="IPR003607">
    <property type="entry name" value="HD/PDEase_dom"/>
</dbReference>
<proteinExistence type="predicted"/>
<evidence type="ECO:0000313" key="2">
    <source>
        <dbReference type="EMBL" id="KLU67019.1"/>
    </source>
</evidence>
<dbReference type="InterPro" id="IPR006675">
    <property type="entry name" value="HDIG_dom"/>
</dbReference>
<dbReference type="STRING" id="476652.DEAC_c09530"/>
<dbReference type="NCBIfam" id="TIGR00277">
    <property type="entry name" value="HDIG"/>
    <property type="match status" value="1"/>
</dbReference>
<dbReference type="PANTHER" id="PTHR33525">
    <property type="match status" value="1"/>
</dbReference>
<dbReference type="Gene3D" id="1.10.3210.10">
    <property type="entry name" value="Hypothetical protein af1432"/>
    <property type="match status" value="1"/>
</dbReference>